<feature type="compositionally biased region" description="Polar residues" evidence="2">
    <location>
        <begin position="56"/>
        <end position="70"/>
    </location>
</feature>
<feature type="compositionally biased region" description="Low complexity" evidence="2">
    <location>
        <begin position="786"/>
        <end position="796"/>
    </location>
</feature>
<feature type="compositionally biased region" description="Low complexity" evidence="2">
    <location>
        <begin position="965"/>
        <end position="977"/>
    </location>
</feature>
<feature type="region of interest" description="Disordered" evidence="2">
    <location>
        <begin position="1573"/>
        <end position="1612"/>
    </location>
</feature>
<feature type="region of interest" description="Disordered" evidence="2">
    <location>
        <begin position="48"/>
        <end position="84"/>
    </location>
</feature>
<name>A0A948X237_9GAMM</name>
<proteinExistence type="predicted"/>
<feature type="coiled-coil region" evidence="1">
    <location>
        <begin position="89"/>
        <end position="121"/>
    </location>
</feature>
<evidence type="ECO:0000256" key="1">
    <source>
        <dbReference type="SAM" id="Coils"/>
    </source>
</evidence>
<reference evidence="4" key="1">
    <citation type="journal article" date="2021" name="PeerJ">
        <title>Extensive microbial diversity within the chicken gut microbiome revealed by metagenomics and culture.</title>
        <authorList>
            <person name="Gilroy R."/>
            <person name="Ravi A."/>
            <person name="Getino M."/>
            <person name="Pursley I."/>
            <person name="Horton D.L."/>
            <person name="Alikhan N.F."/>
            <person name="Baker D."/>
            <person name="Gharbi K."/>
            <person name="Hall N."/>
            <person name="Watson M."/>
            <person name="Adriaenssens E.M."/>
            <person name="Foster-Nyarko E."/>
            <person name="Jarju S."/>
            <person name="Secka A."/>
            <person name="Antonio M."/>
            <person name="Oren A."/>
            <person name="Chaudhuri R.R."/>
            <person name="La Ragione R."/>
            <person name="Hildebrand F."/>
            <person name="Pallen M.J."/>
        </authorList>
    </citation>
    <scope>NUCLEOTIDE SEQUENCE</scope>
    <source>
        <strain evidence="4">378</strain>
    </source>
</reference>
<feature type="compositionally biased region" description="Low complexity" evidence="2">
    <location>
        <begin position="340"/>
        <end position="370"/>
    </location>
</feature>
<keyword evidence="3" id="KW-0812">Transmembrane</keyword>
<feature type="region of interest" description="Disordered" evidence="2">
    <location>
        <begin position="267"/>
        <end position="376"/>
    </location>
</feature>
<organism evidence="4 5">
    <name type="scientific">Candidatus Anaerobiospirillum pullicola</name>
    <dbReference type="NCBI Taxonomy" id="2838451"/>
    <lineage>
        <taxon>Bacteria</taxon>
        <taxon>Pseudomonadati</taxon>
        <taxon>Pseudomonadota</taxon>
        <taxon>Gammaproteobacteria</taxon>
        <taxon>Aeromonadales</taxon>
        <taxon>Succinivibrionaceae</taxon>
        <taxon>Anaerobiospirillum</taxon>
    </lineage>
</organism>
<feature type="region of interest" description="Disordered" evidence="2">
    <location>
        <begin position="769"/>
        <end position="846"/>
    </location>
</feature>
<comment type="caution">
    <text evidence="4">The sequence shown here is derived from an EMBL/GenBank/DDBJ whole genome shotgun (WGS) entry which is preliminary data.</text>
</comment>
<feature type="region of interest" description="Disordered" evidence="2">
    <location>
        <begin position="865"/>
        <end position="977"/>
    </location>
</feature>
<feature type="compositionally biased region" description="Basic residues" evidence="2">
    <location>
        <begin position="822"/>
        <end position="831"/>
    </location>
</feature>
<feature type="compositionally biased region" description="Acidic residues" evidence="2">
    <location>
        <begin position="769"/>
        <end position="782"/>
    </location>
</feature>
<feature type="compositionally biased region" description="Low complexity" evidence="2">
    <location>
        <begin position="897"/>
        <end position="909"/>
    </location>
</feature>
<evidence type="ECO:0000313" key="5">
    <source>
        <dbReference type="Proteomes" id="UP000733611"/>
    </source>
</evidence>
<dbReference type="Proteomes" id="UP000733611">
    <property type="component" value="Unassembled WGS sequence"/>
</dbReference>
<feature type="compositionally biased region" description="Basic and acidic residues" evidence="2">
    <location>
        <begin position="915"/>
        <end position="932"/>
    </location>
</feature>
<accession>A0A948X237</accession>
<reference evidence="4" key="2">
    <citation type="submission" date="2021-04" db="EMBL/GenBank/DDBJ databases">
        <authorList>
            <person name="Gilroy R."/>
        </authorList>
    </citation>
    <scope>NUCLEOTIDE SEQUENCE</scope>
    <source>
        <strain evidence="4">378</strain>
    </source>
</reference>
<feature type="compositionally biased region" description="Polar residues" evidence="2">
    <location>
        <begin position="1573"/>
        <end position="1602"/>
    </location>
</feature>
<evidence type="ECO:0000313" key="4">
    <source>
        <dbReference type="EMBL" id="MBU3845066.1"/>
    </source>
</evidence>
<feature type="compositionally biased region" description="Basic and acidic residues" evidence="2">
    <location>
        <begin position="943"/>
        <end position="955"/>
    </location>
</feature>
<feature type="compositionally biased region" description="Polar residues" evidence="2">
    <location>
        <begin position="317"/>
        <end position="332"/>
    </location>
</feature>
<feature type="compositionally biased region" description="Polar residues" evidence="2">
    <location>
        <begin position="805"/>
        <end position="815"/>
    </location>
</feature>
<evidence type="ECO:0000256" key="3">
    <source>
        <dbReference type="SAM" id="Phobius"/>
    </source>
</evidence>
<keyword evidence="1" id="KW-0175">Coiled coil</keyword>
<evidence type="ECO:0000256" key="2">
    <source>
        <dbReference type="SAM" id="MobiDB-lite"/>
    </source>
</evidence>
<dbReference type="EMBL" id="JAHLFE010000190">
    <property type="protein sequence ID" value="MBU3845066.1"/>
    <property type="molecule type" value="Genomic_DNA"/>
</dbReference>
<feature type="compositionally biased region" description="Acidic residues" evidence="2">
    <location>
        <begin position="868"/>
        <end position="881"/>
    </location>
</feature>
<keyword evidence="3" id="KW-0472">Membrane</keyword>
<feature type="transmembrane region" description="Helical" evidence="3">
    <location>
        <begin position="9"/>
        <end position="29"/>
    </location>
</feature>
<protein>
    <submittedName>
        <fullName evidence="4">Uncharacterized protein</fullName>
    </submittedName>
</protein>
<keyword evidence="3" id="KW-1133">Transmembrane helix</keyword>
<sequence>MGTGFDIRMFYIIVGLVVVLLLLLASFIISAKRASRLENTLDELTERLRDRDDDNSPVSFDGSDSASRSGPVSAADVRVTDAEGQEQTLDEALASISDSIAEAQEAQKQSYENIMADQQSLKESISQLKTLLSALPTTALAQAAAAAQGQNSAAEQGAAAGENGMVNAAMQAVPAAANGTVVNDLSAQDVSYPEGALGVAAQQREVNAALAASANDPDYQADLAFAQAANNNSGNNGAFAQSLNRPLNGAAAYAALQAQGNASGYGTVPDYSDSSQEQLAQGAGRGAHAAGRDPRNPLGMGNYGVSSPKEDGANAEASVSAQAPASFDSTVVDSSDRADQAASAANTASDESVATATSTSSVTTASISLSADDDDEQAIEVEIRPQSVSDHSLAKAHAYAAAQQVKRAASTANTKVSENESTVSTASAATVEADAAQSATPAVTAPVASATAASAAAPNVPVANASSLSLSLQPQIAEDDNEPLPVTPAASFINTTTVSADGTTIVSTNNSLLTVTPAAAVVNMPDTPSVSAQAQEESQLLAEQLEKQGRPDDSTPLVVADVQVSSVEADAASDDLRFDALRSLTANYQQQLSAQGDRAQSSRPDTGSITAAASAINAAADKDDSDSVSIITAASVGTASTANATGAGAGADLVLPHNGSDLDDEGLSFAIAAARSSGNGGHKQISGTQGAHTVVDMIFDEDYVRKQQKDRPNGIDIKILDKAHTFIAAGVPLAEISAKTGLSEDELRILYDMDAHERDLAISASAADFGDDELTSPDDTADTAERAAAAAAATAAAEDDSTTAHSDVSSAAATASESKRSGSGKRRRRSRVRDESNPASALDQAEQEEIASMMQKKEDPFAHLEQRSEDDDDDVSLEAEEDSLHTAARAARRDTASEATSTASAVARSYDMAEAEEHTRELAEHEDEKEALARSFHSSRQQRRQERQERQERYQTESYSEEAESTVSASAATSSDDDLILNSSDQEFAQSLEAIDRLADRIIEKNRGQRHVAAMSRSTSARDSAATAAAIATATTPDAALKPNLQQIKPSPTAVSLDDTDDVNPALNPAAANAAAGAAGTSANPLQILGSFGINNSAEAAQASRDIALAVNDNLEGNADYIHDLQAGIADALEQEDDAVTLAGVPQQGSMAAKQMQQSNLQQQMQQAAAARAHNANTPALMSAGAARVNGGGSLREQMRARTAAQVAAMNPLGIDRVGAISASEIAPYADSEAQLMAQGHSRVAAYDRAQQNLAKAAAAGDPHALMAGRKRQSTGNGLLSMLSTPLNMAQNIASQATQALRGATMGSVGRGAGGSKAAYAAAHAMETTSISPDDMPIYADLVPQGARAGAAMAGARAPQPRRAQNTPYGASAGAYGAGAAGAAQGQGAARATPPALAGNASGVVNVPVPLETMAAGKMTVDMALAQMEQDGRAGAGGVGAGAAQSAQRPLVRTAGLEDEPDPMAAASALEMVPQDSARALLLGAAGGRNTNSMVGQTTSAKALAAAGVAASGVAGINFSASSRKNPGMSDVMGDSAFMDDSDPNAVLQQAANGGLSAVGELTPEQLETLKTLQSGDTPSLNERAQEAYNPQRQQHYANRQARNAYGMRRHG</sequence>
<gene>
    <name evidence="4" type="ORF">H9847_09445</name>
</gene>